<name>A0A239K3Q6_9BACT</name>
<accession>A0A239K3Q6</accession>
<sequence length="93" mass="10648">MARGKRYQPEQVVNLLRQIEVAVANGKTTAQACKEAEIVEQTYFRWRKEYGGLQIDQAKRLKELEQENGKLKRLVANLSLDNLVLKEIASGNF</sequence>
<dbReference type="InterPro" id="IPR009057">
    <property type="entry name" value="Homeodomain-like_sf"/>
</dbReference>
<organism evidence="1 2">
    <name type="scientific">Granulicella rosea</name>
    <dbReference type="NCBI Taxonomy" id="474952"/>
    <lineage>
        <taxon>Bacteria</taxon>
        <taxon>Pseudomonadati</taxon>
        <taxon>Acidobacteriota</taxon>
        <taxon>Terriglobia</taxon>
        <taxon>Terriglobales</taxon>
        <taxon>Acidobacteriaceae</taxon>
        <taxon>Granulicella</taxon>
    </lineage>
</organism>
<dbReference type="Proteomes" id="UP000198356">
    <property type="component" value="Unassembled WGS sequence"/>
</dbReference>
<dbReference type="Pfam" id="PF01527">
    <property type="entry name" value="HTH_Tnp_1"/>
    <property type="match status" value="1"/>
</dbReference>
<dbReference type="GO" id="GO:0003677">
    <property type="term" value="F:DNA binding"/>
    <property type="evidence" value="ECO:0007669"/>
    <property type="project" value="InterPro"/>
</dbReference>
<dbReference type="InterPro" id="IPR002514">
    <property type="entry name" value="Transposase_8"/>
</dbReference>
<dbReference type="PANTHER" id="PTHR33609:SF1">
    <property type="entry name" value="TRANSPOSASE"/>
    <property type="match status" value="1"/>
</dbReference>
<dbReference type="EMBL" id="FZOU01000004">
    <property type="protein sequence ID" value="SNT13026.1"/>
    <property type="molecule type" value="Genomic_DNA"/>
</dbReference>
<reference evidence="1 2" key="1">
    <citation type="submission" date="2017-06" db="EMBL/GenBank/DDBJ databases">
        <authorList>
            <person name="Kim H.J."/>
            <person name="Triplett B.A."/>
        </authorList>
    </citation>
    <scope>NUCLEOTIDE SEQUENCE [LARGE SCALE GENOMIC DNA]</scope>
    <source>
        <strain evidence="1 2">DSM 18704</strain>
    </source>
</reference>
<dbReference type="AlphaFoldDB" id="A0A239K3Q6"/>
<evidence type="ECO:0000313" key="2">
    <source>
        <dbReference type="Proteomes" id="UP000198356"/>
    </source>
</evidence>
<dbReference type="GO" id="GO:0004803">
    <property type="term" value="F:transposase activity"/>
    <property type="evidence" value="ECO:0007669"/>
    <property type="project" value="InterPro"/>
</dbReference>
<gene>
    <name evidence="1" type="ORF">SAMN05421770_104294</name>
</gene>
<keyword evidence="2" id="KW-1185">Reference proteome</keyword>
<dbReference type="SUPFAM" id="SSF46689">
    <property type="entry name" value="Homeodomain-like"/>
    <property type="match status" value="1"/>
</dbReference>
<proteinExistence type="predicted"/>
<dbReference type="GO" id="GO:0006313">
    <property type="term" value="P:DNA transposition"/>
    <property type="evidence" value="ECO:0007669"/>
    <property type="project" value="InterPro"/>
</dbReference>
<dbReference type="PANTHER" id="PTHR33609">
    <property type="entry name" value="LOW CALCIUM RESPONSE LOCUS PROTEIN S"/>
    <property type="match status" value="1"/>
</dbReference>
<dbReference type="InterPro" id="IPR052546">
    <property type="entry name" value="Transposase_8_domain"/>
</dbReference>
<evidence type="ECO:0000313" key="1">
    <source>
        <dbReference type="EMBL" id="SNT13026.1"/>
    </source>
</evidence>
<protein>
    <submittedName>
        <fullName evidence="1">Transposase</fullName>
    </submittedName>
</protein>